<dbReference type="AlphaFoldDB" id="A0A091B4G1"/>
<dbReference type="RefSeq" id="WP_281174062.1">
    <property type="nucleotide sequence ID" value="NZ_AVCK01000015.1"/>
</dbReference>
<reference evidence="2 3" key="1">
    <citation type="submission" date="2013-09" db="EMBL/GenBank/DDBJ databases">
        <title>Genome sequencing of Arenimonas metalli.</title>
        <authorList>
            <person name="Chen F."/>
            <person name="Wang G."/>
        </authorList>
    </citation>
    <scope>NUCLEOTIDE SEQUENCE [LARGE SCALE GENOMIC DNA]</scope>
    <source>
        <strain evidence="2 3">CF5-1</strain>
    </source>
</reference>
<evidence type="ECO:0000313" key="3">
    <source>
        <dbReference type="Proteomes" id="UP000029393"/>
    </source>
</evidence>
<evidence type="ECO:0000256" key="1">
    <source>
        <dbReference type="SAM" id="MobiDB-lite"/>
    </source>
</evidence>
<comment type="caution">
    <text evidence="2">The sequence shown here is derived from an EMBL/GenBank/DDBJ whole genome shotgun (WGS) entry which is preliminary data.</text>
</comment>
<evidence type="ECO:0000313" key="2">
    <source>
        <dbReference type="EMBL" id="KFN46601.1"/>
    </source>
</evidence>
<accession>A0A091B4G1</accession>
<name>A0A091B4G1_9GAMM</name>
<keyword evidence="3" id="KW-1185">Reference proteome</keyword>
<dbReference type="Proteomes" id="UP000029393">
    <property type="component" value="Unassembled WGS sequence"/>
</dbReference>
<dbReference type="STRING" id="1384056.N787_10250"/>
<protein>
    <submittedName>
        <fullName evidence="2">Uncharacterized protein</fullName>
    </submittedName>
</protein>
<feature type="compositionally biased region" description="Low complexity" evidence="1">
    <location>
        <begin position="19"/>
        <end position="31"/>
    </location>
</feature>
<sequence>MSCRVAIARSTDPTRVAPACVNANNANNNNRPRPRVDDLAR</sequence>
<dbReference type="PATRIC" id="fig|1384056.3.peg.1276"/>
<gene>
    <name evidence="2" type="ORF">N787_10250</name>
</gene>
<feature type="region of interest" description="Disordered" evidence="1">
    <location>
        <begin position="19"/>
        <end position="41"/>
    </location>
</feature>
<proteinExistence type="predicted"/>
<dbReference type="EMBL" id="AVCK01000015">
    <property type="protein sequence ID" value="KFN46601.1"/>
    <property type="molecule type" value="Genomic_DNA"/>
</dbReference>
<organism evidence="2 3">
    <name type="scientific">Arenimonas metalli CF5-1</name>
    <dbReference type="NCBI Taxonomy" id="1384056"/>
    <lineage>
        <taxon>Bacteria</taxon>
        <taxon>Pseudomonadati</taxon>
        <taxon>Pseudomonadota</taxon>
        <taxon>Gammaproteobacteria</taxon>
        <taxon>Lysobacterales</taxon>
        <taxon>Lysobacteraceae</taxon>
        <taxon>Arenimonas</taxon>
    </lineage>
</organism>